<feature type="transmembrane region" description="Helical" evidence="1">
    <location>
        <begin position="187"/>
        <end position="208"/>
    </location>
</feature>
<proteinExistence type="predicted"/>
<evidence type="ECO:0000256" key="1">
    <source>
        <dbReference type="SAM" id="Phobius"/>
    </source>
</evidence>
<name>A0A3B0WYF2_9ZZZZ</name>
<sequence length="645" mass="73733">MKNNSKFLITAGFVSIVMVMILLAVFYLSKFRSVKQAMTTLVEQTNVKTRAANTMRDTIRIRSLALRNMQLETDVFKRDKLYMDFINYATNYREARNNFQYFVKNSEEISILKKLKKSAGLSQPINFEAAELLMSGAMGEELEVVLAEAQFLQNNVFDLLDKLVVIENKYSDEALLKVNRNYKETQYLLIFMILISIIISIVVAFMVIKSVGIKNQKIVYQATHDSLTGLINRDAFEIELTAALKKVEINDHKNILFYMDLDNFKIVNDTCGHVAGDQLLKKLPKLFQKHKRKYDSLARLGGDEFGLLLIDCNLENAKKVAVEFQQEVENFKFHWENKIFSVGISIGIVLIESSHMDIYELLSEADTACYTAKNKGGNNIQIYRENNKKLNENNGKMHWLSDINEALKNDHFILFYQLILPLNEIGKDENYYEVLLRYRDKSGEILPPSSLLSTAERFGMIGQVDRWVIKNAFIWLSKCKHIKNLRLSINLSGKSLNDEKIFSFIEECLHKYKVDPRDITFEVTETAAINTLDAAKKLIKSLKEIGCKFSLDDFGSSLSSFKYLKNLPVNILKIDGGFVKNIVNDPVDFAMVKSIHDIGKTMGMLTIAEFVETEAIIDKLREIGIDYAQGYAIAKPSREILAVVK</sequence>
<dbReference type="AlphaFoldDB" id="A0A3B0WYF2"/>
<dbReference type="FunFam" id="3.30.70.270:FF:000001">
    <property type="entry name" value="Diguanylate cyclase domain protein"/>
    <property type="match status" value="1"/>
</dbReference>
<dbReference type="Pfam" id="PF00990">
    <property type="entry name" value="GGDEF"/>
    <property type="match status" value="1"/>
</dbReference>
<protein>
    <submittedName>
        <fullName evidence="4">Diguanylate cyclase/phosphodiesterase (GGDEF &amp; EAL domains) with PAS/PAC sensor(S)</fullName>
    </submittedName>
</protein>
<dbReference type="SUPFAM" id="SSF141868">
    <property type="entry name" value="EAL domain-like"/>
    <property type="match status" value="1"/>
</dbReference>
<evidence type="ECO:0000259" key="2">
    <source>
        <dbReference type="PROSITE" id="PS50883"/>
    </source>
</evidence>
<dbReference type="CDD" id="cd01949">
    <property type="entry name" value="GGDEF"/>
    <property type="match status" value="1"/>
</dbReference>
<dbReference type="NCBIfam" id="TIGR00254">
    <property type="entry name" value="GGDEF"/>
    <property type="match status" value="1"/>
</dbReference>
<dbReference type="PANTHER" id="PTHR33121:SF23">
    <property type="entry name" value="CYCLIC DI-GMP PHOSPHODIESTERASE PDEB"/>
    <property type="match status" value="1"/>
</dbReference>
<evidence type="ECO:0000259" key="3">
    <source>
        <dbReference type="PROSITE" id="PS50887"/>
    </source>
</evidence>
<dbReference type="SUPFAM" id="SSF55073">
    <property type="entry name" value="Nucleotide cyclase"/>
    <property type="match status" value="1"/>
</dbReference>
<dbReference type="PROSITE" id="PS50883">
    <property type="entry name" value="EAL"/>
    <property type="match status" value="1"/>
</dbReference>
<dbReference type="Gene3D" id="3.20.20.450">
    <property type="entry name" value="EAL domain"/>
    <property type="match status" value="1"/>
</dbReference>
<dbReference type="PROSITE" id="PS50887">
    <property type="entry name" value="GGDEF"/>
    <property type="match status" value="1"/>
</dbReference>
<keyword evidence="1" id="KW-0472">Membrane</keyword>
<dbReference type="InterPro" id="IPR035919">
    <property type="entry name" value="EAL_sf"/>
</dbReference>
<organism evidence="4">
    <name type="scientific">hydrothermal vent metagenome</name>
    <dbReference type="NCBI Taxonomy" id="652676"/>
    <lineage>
        <taxon>unclassified sequences</taxon>
        <taxon>metagenomes</taxon>
        <taxon>ecological metagenomes</taxon>
    </lineage>
</organism>
<keyword evidence="1" id="KW-1133">Transmembrane helix</keyword>
<keyword evidence="1" id="KW-0812">Transmembrane</keyword>
<dbReference type="PANTHER" id="PTHR33121">
    <property type="entry name" value="CYCLIC DI-GMP PHOSPHODIESTERASE PDEF"/>
    <property type="match status" value="1"/>
</dbReference>
<feature type="domain" description="EAL" evidence="2">
    <location>
        <begin position="396"/>
        <end position="645"/>
    </location>
</feature>
<dbReference type="InterPro" id="IPR000160">
    <property type="entry name" value="GGDEF_dom"/>
</dbReference>
<dbReference type="InterPro" id="IPR001633">
    <property type="entry name" value="EAL_dom"/>
</dbReference>
<dbReference type="SMART" id="SM00267">
    <property type="entry name" value="GGDEF"/>
    <property type="match status" value="1"/>
</dbReference>
<evidence type="ECO:0000313" key="4">
    <source>
        <dbReference type="EMBL" id="VAW57303.1"/>
    </source>
</evidence>
<dbReference type="EMBL" id="UOFF01000369">
    <property type="protein sequence ID" value="VAW57303.1"/>
    <property type="molecule type" value="Genomic_DNA"/>
</dbReference>
<dbReference type="Gene3D" id="3.30.70.270">
    <property type="match status" value="1"/>
</dbReference>
<dbReference type="SMART" id="SM00052">
    <property type="entry name" value="EAL"/>
    <property type="match status" value="1"/>
</dbReference>
<dbReference type="InterPro" id="IPR043128">
    <property type="entry name" value="Rev_trsase/Diguanyl_cyclase"/>
</dbReference>
<dbReference type="InterPro" id="IPR029787">
    <property type="entry name" value="Nucleotide_cyclase"/>
</dbReference>
<accession>A0A3B0WYF2</accession>
<feature type="domain" description="GGDEF" evidence="3">
    <location>
        <begin position="252"/>
        <end position="385"/>
    </location>
</feature>
<feature type="transmembrane region" description="Helical" evidence="1">
    <location>
        <begin position="6"/>
        <end position="28"/>
    </location>
</feature>
<gene>
    <name evidence="4" type="ORF">MNBD_GAMMA07-103</name>
</gene>
<reference evidence="4" key="1">
    <citation type="submission" date="2018-06" db="EMBL/GenBank/DDBJ databases">
        <authorList>
            <person name="Zhirakovskaya E."/>
        </authorList>
    </citation>
    <scope>NUCLEOTIDE SEQUENCE</scope>
</reference>
<dbReference type="Pfam" id="PF00563">
    <property type="entry name" value="EAL"/>
    <property type="match status" value="1"/>
</dbReference>
<dbReference type="GO" id="GO:0071111">
    <property type="term" value="F:cyclic-guanylate-specific phosphodiesterase activity"/>
    <property type="evidence" value="ECO:0007669"/>
    <property type="project" value="InterPro"/>
</dbReference>
<dbReference type="InterPro" id="IPR050706">
    <property type="entry name" value="Cyclic-di-GMP_PDE-like"/>
</dbReference>
<dbReference type="CDD" id="cd01948">
    <property type="entry name" value="EAL"/>
    <property type="match status" value="1"/>
</dbReference>